<evidence type="ECO:0000313" key="4">
    <source>
        <dbReference type="Proteomes" id="UP001501570"/>
    </source>
</evidence>
<proteinExistence type="predicted"/>
<accession>A0ABP9SIJ7</accession>
<sequence>MLRTQHHAVLATWRADGTPQLSPVLVGIDGAGCPVISSRQTAYKVKNLRRDPRAYLCVFPDGFYGRWVQLDGTVQVVDLPEAEDLLVDYYRQISGEHPDWDDYRAAMVRDRRVLLRMKITKAGPDRTG</sequence>
<dbReference type="Proteomes" id="UP001501570">
    <property type="component" value="Unassembled WGS sequence"/>
</dbReference>
<dbReference type="NCBIfam" id="TIGR03618">
    <property type="entry name" value="Rv1155_F420"/>
    <property type="match status" value="1"/>
</dbReference>
<dbReference type="Gene3D" id="2.30.110.10">
    <property type="entry name" value="Electron Transport, Fmn-binding Protein, Chain A"/>
    <property type="match status" value="1"/>
</dbReference>
<dbReference type="InterPro" id="IPR011576">
    <property type="entry name" value="Pyridox_Oxase_N"/>
</dbReference>
<dbReference type="SUPFAM" id="SSF50475">
    <property type="entry name" value="FMN-binding split barrel"/>
    <property type="match status" value="1"/>
</dbReference>
<gene>
    <name evidence="3" type="ORF">GCM10023322_61640</name>
</gene>
<feature type="domain" description="Pyridoxamine 5'-phosphate oxidase N-terminal" evidence="2">
    <location>
        <begin position="2"/>
        <end position="121"/>
    </location>
</feature>
<dbReference type="InterPro" id="IPR012349">
    <property type="entry name" value="Split_barrel_FMN-bd"/>
</dbReference>
<dbReference type="EMBL" id="BAABJQ010000023">
    <property type="protein sequence ID" value="GAA5195274.1"/>
    <property type="molecule type" value="Genomic_DNA"/>
</dbReference>
<dbReference type="Pfam" id="PF01243">
    <property type="entry name" value="PNPOx_N"/>
    <property type="match status" value="1"/>
</dbReference>
<evidence type="ECO:0000256" key="1">
    <source>
        <dbReference type="ARBA" id="ARBA00023002"/>
    </source>
</evidence>
<evidence type="ECO:0000313" key="3">
    <source>
        <dbReference type="EMBL" id="GAA5195274.1"/>
    </source>
</evidence>
<organism evidence="3 4">
    <name type="scientific">Rugosimonospora acidiphila</name>
    <dbReference type="NCBI Taxonomy" id="556531"/>
    <lineage>
        <taxon>Bacteria</taxon>
        <taxon>Bacillati</taxon>
        <taxon>Actinomycetota</taxon>
        <taxon>Actinomycetes</taxon>
        <taxon>Micromonosporales</taxon>
        <taxon>Micromonosporaceae</taxon>
        <taxon>Rugosimonospora</taxon>
    </lineage>
</organism>
<reference evidence="4" key="1">
    <citation type="journal article" date="2019" name="Int. J. Syst. Evol. Microbiol.">
        <title>The Global Catalogue of Microorganisms (GCM) 10K type strain sequencing project: providing services to taxonomists for standard genome sequencing and annotation.</title>
        <authorList>
            <consortium name="The Broad Institute Genomics Platform"/>
            <consortium name="The Broad Institute Genome Sequencing Center for Infectious Disease"/>
            <person name="Wu L."/>
            <person name="Ma J."/>
        </authorList>
    </citation>
    <scope>NUCLEOTIDE SEQUENCE [LARGE SCALE GENOMIC DNA]</scope>
    <source>
        <strain evidence="4">JCM 18304</strain>
    </source>
</reference>
<protein>
    <submittedName>
        <fullName evidence="3">TIGR03618 family F420-dependent PPOX class oxidoreductase</fullName>
    </submittedName>
</protein>
<keyword evidence="1" id="KW-0560">Oxidoreductase</keyword>
<dbReference type="PANTHER" id="PTHR35176">
    <property type="entry name" value="HEME OXYGENASE HI_0854-RELATED"/>
    <property type="match status" value="1"/>
</dbReference>
<evidence type="ECO:0000259" key="2">
    <source>
        <dbReference type="Pfam" id="PF01243"/>
    </source>
</evidence>
<name>A0ABP9SIJ7_9ACTN</name>
<dbReference type="InterPro" id="IPR052019">
    <property type="entry name" value="F420H2_bilvrd_red/Heme_oxyg"/>
</dbReference>
<dbReference type="PANTHER" id="PTHR35176:SF2">
    <property type="entry name" value="F420H(2)-DEPENDENT REDUCTASE RV1155"/>
    <property type="match status" value="1"/>
</dbReference>
<dbReference type="InterPro" id="IPR019920">
    <property type="entry name" value="F420-binding_dom_put"/>
</dbReference>
<comment type="caution">
    <text evidence="3">The sequence shown here is derived from an EMBL/GenBank/DDBJ whole genome shotgun (WGS) entry which is preliminary data.</text>
</comment>
<keyword evidence="4" id="KW-1185">Reference proteome</keyword>